<feature type="region of interest" description="Disordered" evidence="1">
    <location>
        <begin position="452"/>
        <end position="472"/>
    </location>
</feature>
<dbReference type="PANTHER" id="PTHR30203">
    <property type="entry name" value="OUTER MEMBRANE CATION EFFLUX PROTEIN"/>
    <property type="match status" value="1"/>
</dbReference>
<evidence type="ECO:0000256" key="2">
    <source>
        <dbReference type="SAM" id="SignalP"/>
    </source>
</evidence>
<dbReference type="RefSeq" id="WP_250194481.1">
    <property type="nucleotide sequence ID" value="NZ_CP097635.1"/>
</dbReference>
<name>A0ABY4RZY1_AQUTE</name>
<reference evidence="3" key="1">
    <citation type="submission" date="2022-05" db="EMBL/GenBank/DDBJ databases">
        <title>An RpoN-dependent PEP-CTERM gene is involved in floc formation of an Aquincola tertiaricarbonis strain.</title>
        <authorList>
            <person name="Qiu D."/>
            <person name="Xia M."/>
        </authorList>
    </citation>
    <scope>NUCLEOTIDE SEQUENCE</scope>
    <source>
        <strain evidence="3">RN12</strain>
    </source>
</reference>
<evidence type="ECO:0000256" key="1">
    <source>
        <dbReference type="SAM" id="MobiDB-lite"/>
    </source>
</evidence>
<dbReference type="InterPro" id="IPR010131">
    <property type="entry name" value="MdtP/NodT-like"/>
</dbReference>
<feature type="signal peptide" evidence="2">
    <location>
        <begin position="1"/>
        <end position="27"/>
    </location>
</feature>
<keyword evidence="4" id="KW-1185">Reference proteome</keyword>
<dbReference type="Gene3D" id="1.20.1600.10">
    <property type="entry name" value="Outer membrane efflux proteins (OEP)"/>
    <property type="match status" value="1"/>
</dbReference>
<evidence type="ECO:0000313" key="4">
    <source>
        <dbReference type="Proteomes" id="UP001056201"/>
    </source>
</evidence>
<keyword evidence="2" id="KW-0732">Signal</keyword>
<protein>
    <submittedName>
        <fullName evidence="3">TolC family protein</fullName>
    </submittedName>
</protein>
<accession>A0ABY4RZY1</accession>
<dbReference type="PROSITE" id="PS51257">
    <property type="entry name" value="PROKAR_LIPOPROTEIN"/>
    <property type="match status" value="1"/>
</dbReference>
<organism evidence="3 4">
    <name type="scientific">Aquincola tertiaricarbonis</name>
    <dbReference type="NCBI Taxonomy" id="391953"/>
    <lineage>
        <taxon>Bacteria</taxon>
        <taxon>Pseudomonadati</taxon>
        <taxon>Pseudomonadota</taxon>
        <taxon>Betaproteobacteria</taxon>
        <taxon>Burkholderiales</taxon>
        <taxon>Sphaerotilaceae</taxon>
        <taxon>Aquincola</taxon>
    </lineage>
</organism>
<dbReference type="Proteomes" id="UP001056201">
    <property type="component" value="Chromosome 1"/>
</dbReference>
<sequence>MTRAPAFGVAAAALLLAGCASFSPDGAMGPVQDTLRQHLGAQATVPRTDDDQAAAQQRAAQLLAAPLSPEAAVELALLNQRGLQAAVQSLAATEAERVAAGRLPNPGFSFGRLRRGDELEIERGLHFSLGRLLTLPLAREAAAQRLAQAQAQVAGQALQLAFDTRKAWVQAVAAEEAVHYSGQVLQAAQASAELARRMAQVGNFNKLQQAREQAFQADAALAVARAQQARTVARERLLRLLGLWGEAAAKLQLPTRLPPLPAADTLQLERPGLEADAIAQRLDVQAALADARQRASGFSQARVDRFVSLLDVGVVRNSSNEAPTQRGWELSLELPLFDAGAGNVRAEALYRQAVHRAAETAVNARSQVREAYAAWRSAYDIAHHQRDQVLPLRARIAEENLLRYNGMLIGVFELLADARAQIAGVNTAIESLRDFWLAQAELDQALVGPPGSALSPTATAGSPAAPTVEAGH</sequence>
<proteinExistence type="predicted"/>
<gene>
    <name evidence="3" type="ORF">MW290_09790</name>
</gene>
<evidence type="ECO:0000313" key="3">
    <source>
        <dbReference type="EMBL" id="URI06217.1"/>
    </source>
</evidence>
<dbReference type="EMBL" id="CP097635">
    <property type="protein sequence ID" value="URI06217.1"/>
    <property type="molecule type" value="Genomic_DNA"/>
</dbReference>
<dbReference type="PANTHER" id="PTHR30203:SF24">
    <property type="entry name" value="BLR4935 PROTEIN"/>
    <property type="match status" value="1"/>
</dbReference>
<feature type="chain" id="PRO_5047272539" evidence="2">
    <location>
        <begin position="28"/>
        <end position="472"/>
    </location>
</feature>
<dbReference type="SUPFAM" id="SSF56954">
    <property type="entry name" value="Outer membrane efflux proteins (OEP)"/>
    <property type="match status" value="1"/>
</dbReference>